<keyword evidence="2" id="KW-0391">Immunity</keyword>
<evidence type="ECO:0000256" key="1">
    <source>
        <dbReference type="ARBA" id="ARBA00022729"/>
    </source>
</evidence>
<keyword evidence="4" id="KW-0675">Receptor</keyword>
<dbReference type="AlphaFoldDB" id="A0AAV6SCG0"/>
<organism evidence="8 9">
    <name type="scientific">Solea senegalensis</name>
    <name type="common">Senegalese sole</name>
    <dbReference type="NCBI Taxonomy" id="28829"/>
    <lineage>
        <taxon>Eukaryota</taxon>
        <taxon>Metazoa</taxon>
        <taxon>Chordata</taxon>
        <taxon>Craniata</taxon>
        <taxon>Vertebrata</taxon>
        <taxon>Euteleostomi</taxon>
        <taxon>Actinopterygii</taxon>
        <taxon>Neopterygii</taxon>
        <taxon>Teleostei</taxon>
        <taxon>Neoteleostei</taxon>
        <taxon>Acanthomorphata</taxon>
        <taxon>Carangaria</taxon>
        <taxon>Pleuronectiformes</taxon>
        <taxon>Pleuronectoidei</taxon>
        <taxon>Soleidae</taxon>
        <taxon>Solea</taxon>
    </lineage>
</organism>
<evidence type="ECO:0000313" key="8">
    <source>
        <dbReference type="EMBL" id="KAG7514545.1"/>
    </source>
</evidence>
<keyword evidence="5" id="KW-0393">Immunoglobulin domain</keyword>
<name>A0AAV6SCG0_SOLSE</name>
<dbReference type="InterPro" id="IPR003599">
    <property type="entry name" value="Ig_sub"/>
</dbReference>
<keyword evidence="9" id="KW-1185">Reference proteome</keyword>
<dbReference type="SMART" id="SM00409">
    <property type="entry name" value="IG"/>
    <property type="match status" value="1"/>
</dbReference>
<reference evidence="8 9" key="1">
    <citation type="journal article" date="2021" name="Sci. Rep.">
        <title>Chromosome anchoring in Senegalese sole (Solea senegalensis) reveals sex-associated markers and genome rearrangements in flatfish.</title>
        <authorList>
            <person name="Guerrero-Cozar I."/>
            <person name="Gomez-Garrido J."/>
            <person name="Berbel C."/>
            <person name="Martinez-Blanch J.F."/>
            <person name="Alioto T."/>
            <person name="Claros M.G."/>
            <person name="Gagnaire P.A."/>
            <person name="Manchado M."/>
        </authorList>
    </citation>
    <scope>NUCLEOTIDE SEQUENCE [LARGE SCALE GENOMIC DNA]</scope>
    <source>
        <strain evidence="8">Sse05_10M</strain>
    </source>
</reference>
<dbReference type="SMART" id="SM00408">
    <property type="entry name" value="IGc2"/>
    <property type="match status" value="1"/>
</dbReference>
<dbReference type="EMBL" id="JAGKHQ010000006">
    <property type="protein sequence ID" value="KAG7514545.1"/>
    <property type="molecule type" value="Genomic_DNA"/>
</dbReference>
<comment type="caution">
    <text evidence="8">The sequence shown here is derived from an EMBL/GenBank/DDBJ whole genome shotgun (WGS) entry which is preliminary data.</text>
</comment>
<keyword evidence="1 6" id="KW-0732">Signal</keyword>
<feature type="chain" id="PRO_5043551979" evidence="6">
    <location>
        <begin position="19"/>
        <end position="129"/>
    </location>
</feature>
<dbReference type="CDD" id="cd00099">
    <property type="entry name" value="IgV"/>
    <property type="match status" value="1"/>
</dbReference>
<dbReference type="Proteomes" id="UP000693946">
    <property type="component" value="Linkage Group LG14"/>
</dbReference>
<dbReference type="GO" id="GO:0042605">
    <property type="term" value="F:peptide antigen binding"/>
    <property type="evidence" value="ECO:0007669"/>
    <property type="project" value="TreeGrafter"/>
</dbReference>
<dbReference type="InterPro" id="IPR013106">
    <property type="entry name" value="Ig_V-set"/>
</dbReference>
<sequence>MERVLMSSVLVLISFCTGFDGRSQAAALSPPTVQVKVGDNITLQCPLLVNASSSVSWYRKWSGRRPQLLLTVATPTNSSDVTHSARVLVAADGSLRLRRVDFSDSAVYYCAVNDDSLKMMSKLRSPGRH</sequence>
<dbReference type="InterPro" id="IPR007110">
    <property type="entry name" value="Ig-like_dom"/>
</dbReference>
<dbReference type="PROSITE" id="PS50835">
    <property type="entry name" value="IG_LIKE"/>
    <property type="match status" value="1"/>
</dbReference>
<dbReference type="GO" id="GO:0002250">
    <property type="term" value="P:adaptive immune response"/>
    <property type="evidence" value="ECO:0007669"/>
    <property type="project" value="UniProtKB-KW"/>
</dbReference>
<keyword evidence="3" id="KW-1064">Adaptive immunity</keyword>
<evidence type="ECO:0000256" key="6">
    <source>
        <dbReference type="SAM" id="SignalP"/>
    </source>
</evidence>
<dbReference type="PANTHER" id="PTHR19343:SF13">
    <property type="entry name" value="T CELL RECEPTOR ALPHA VARIABLE 21"/>
    <property type="match status" value="1"/>
</dbReference>
<dbReference type="InterPro" id="IPR003598">
    <property type="entry name" value="Ig_sub2"/>
</dbReference>
<evidence type="ECO:0000256" key="4">
    <source>
        <dbReference type="ARBA" id="ARBA00023170"/>
    </source>
</evidence>
<dbReference type="Pfam" id="PF07686">
    <property type="entry name" value="V-set"/>
    <property type="match status" value="1"/>
</dbReference>
<proteinExistence type="predicted"/>
<gene>
    <name evidence="8" type="ORF">JOB18_036701</name>
</gene>
<evidence type="ECO:0000256" key="2">
    <source>
        <dbReference type="ARBA" id="ARBA00022859"/>
    </source>
</evidence>
<evidence type="ECO:0000259" key="7">
    <source>
        <dbReference type="PROSITE" id="PS50835"/>
    </source>
</evidence>
<accession>A0AAV6SCG0</accession>
<evidence type="ECO:0000313" key="9">
    <source>
        <dbReference type="Proteomes" id="UP000693946"/>
    </source>
</evidence>
<dbReference type="InterPro" id="IPR051006">
    <property type="entry name" value="TCR_variable_domain"/>
</dbReference>
<evidence type="ECO:0000256" key="3">
    <source>
        <dbReference type="ARBA" id="ARBA00023130"/>
    </source>
</evidence>
<protein>
    <submittedName>
        <fullName evidence="8">Signal-regulatory protein beta-2-like isoform X2</fullName>
    </submittedName>
</protein>
<feature type="signal peptide" evidence="6">
    <location>
        <begin position="1"/>
        <end position="18"/>
    </location>
</feature>
<dbReference type="PANTHER" id="PTHR19343">
    <property type="entry name" value="T CELL RECEPTOR ALPHA VARIABLE 1-2"/>
    <property type="match status" value="1"/>
</dbReference>
<feature type="domain" description="Ig-like" evidence="7">
    <location>
        <begin position="24"/>
        <end position="121"/>
    </location>
</feature>
<dbReference type="SMART" id="SM00406">
    <property type="entry name" value="IGv"/>
    <property type="match status" value="1"/>
</dbReference>
<evidence type="ECO:0000256" key="5">
    <source>
        <dbReference type="ARBA" id="ARBA00023319"/>
    </source>
</evidence>